<name>A0A1C7NRA8_9FUNG</name>
<keyword evidence="2" id="KW-1185">Reference proteome</keyword>
<organism evidence="1 2">
    <name type="scientific">Choanephora cucurbitarum</name>
    <dbReference type="NCBI Taxonomy" id="101091"/>
    <lineage>
        <taxon>Eukaryota</taxon>
        <taxon>Fungi</taxon>
        <taxon>Fungi incertae sedis</taxon>
        <taxon>Mucoromycota</taxon>
        <taxon>Mucoromycotina</taxon>
        <taxon>Mucoromycetes</taxon>
        <taxon>Mucorales</taxon>
        <taxon>Mucorineae</taxon>
        <taxon>Choanephoraceae</taxon>
        <taxon>Choanephoroideae</taxon>
        <taxon>Choanephora</taxon>
    </lineage>
</organism>
<sequence length="64" mass="7596">MYSLSLERVLSLTEIHLRHVRHILISTEPKENLIDLGIFGLIAQYFRSSTETLFDIRYKEQQEC</sequence>
<dbReference type="AlphaFoldDB" id="A0A1C7NRA8"/>
<accession>A0A1C7NRA8</accession>
<dbReference type="InParanoid" id="A0A1C7NRA8"/>
<proteinExistence type="predicted"/>
<evidence type="ECO:0000313" key="1">
    <source>
        <dbReference type="EMBL" id="OBZ89784.1"/>
    </source>
</evidence>
<evidence type="ECO:0000313" key="2">
    <source>
        <dbReference type="Proteomes" id="UP000093000"/>
    </source>
</evidence>
<dbReference type="EMBL" id="LUGH01000078">
    <property type="protein sequence ID" value="OBZ89784.1"/>
    <property type="molecule type" value="Genomic_DNA"/>
</dbReference>
<gene>
    <name evidence="1" type="ORF">A0J61_02161</name>
</gene>
<dbReference type="Proteomes" id="UP000093000">
    <property type="component" value="Unassembled WGS sequence"/>
</dbReference>
<reference evidence="1 2" key="1">
    <citation type="submission" date="2016-03" db="EMBL/GenBank/DDBJ databases">
        <title>Choanephora cucurbitarum.</title>
        <authorList>
            <person name="Min B."/>
            <person name="Park H."/>
            <person name="Park J.-H."/>
            <person name="Shin H.-D."/>
            <person name="Choi I.-G."/>
        </authorList>
    </citation>
    <scope>NUCLEOTIDE SEQUENCE [LARGE SCALE GENOMIC DNA]</scope>
    <source>
        <strain evidence="1 2">KUS-F28377</strain>
    </source>
</reference>
<protein>
    <submittedName>
        <fullName evidence="1">Uncharacterized protein</fullName>
    </submittedName>
</protein>
<comment type="caution">
    <text evidence="1">The sequence shown here is derived from an EMBL/GenBank/DDBJ whole genome shotgun (WGS) entry which is preliminary data.</text>
</comment>